<sequence>MSHRVAKVIKHFRIGAARLPCRHIFGYSRAAPPIFLGVVVENTPALHAEAVPVGLGADGDDFCLNSPFGKKFAPYFSGFGVLRHTVLRIADKRRYVQILRVETDFRREKFKEKRQLLLFEIIAERPVAEHFEKCRVTVVADFFDVFRTKTFLTVHQPVPFGVRFAEEVRDKRLHTASCEKCRRVVLRNNGRRRDYGVPARFKKFQILGAYLVDSHLEESNVFFGKEKGSRTAEPSLSSAIVRSVCANFCVAGGSILIVVTI</sequence>
<proteinExistence type="predicted"/>
<reference evidence="1 2" key="1">
    <citation type="journal article" date="2015" name="Nature">
        <title>rRNA introns, odd ribosomes, and small enigmatic genomes across a large radiation of phyla.</title>
        <authorList>
            <person name="Brown C.T."/>
            <person name="Hug L.A."/>
            <person name="Thomas B.C."/>
            <person name="Sharon I."/>
            <person name="Castelle C.J."/>
            <person name="Singh A."/>
            <person name="Wilkins M.J."/>
            <person name="Williams K.H."/>
            <person name="Banfield J.F."/>
        </authorList>
    </citation>
    <scope>NUCLEOTIDE SEQUENCE [LARGE SCALE GENOMIC DNA]</scope>
</reference>
<dbReference type="AlphaFoldDB" id="A0A0G0ZZ21"/>
<gene>
    <name evidence="1" type="ORF">UV20_C0044G0006</name>
</gene>
<evidence type="ECO:0000313" key="1">
    <source>
        <dbReference type="EMBL" id="KKS53899.1"/>
    </source>
</evidence>
<organism evidence="1 2">
    <name type="scientific">Candidatus Magasanikbacteria bacterium GW2011_GWA2_42_32</name>
    <dbReference type="NCBI Taxonomy" id="1619039"/>
    <lineage>
        <taxon>Bacteria</taxon>
        <taxon>Candidatus Magasanikiibacteriota</taxon>
    </lineage>
</organism>
<dbReference type="AntiFam" id="ANF00074">
    <property type="entry name" value="Shadow ORF (opposite alaS)"/>
</dbReference>
<evidence type="ECO:0000313" key="2">
    <source>
        <dbReference type="Proteomes" id="UP000034837"/>
    </source>
</evidence>
<dbReference type="Proteomes" id="UP000034837">
    <property type="component" value="Unassembled WGS sequence"/>
</dbReference>
<comment type="caution">
    <text evidence="1">The sequence shown here is derived from an EMBL/GenBank/DDBJ whole genome shotgun (WGS) entry which is preliminary data.</text>
</comment>
<protein>
    <submittedName>
        <fullName evidence="1">Uncharacterized protein</fullName>
    </submittedName>
</protein>
<dbReference type="EMBL" id="LCDO01000044">
    <property type="protein sequence ID" value="KKS53899.1"/>
    <property type="molecule type" value="Genomic_DNA"/>
</dbReference>
<accession>A0A0G0ZZ21</accession>
<name>A0A0G0ZZ21_9BACT</name>